<dbReference type="CDD" id="cd04280">
    <property type="entry name" value="ZnMc_astacin_like"/>
    <property type="match status" value="3"/>
</dbReference>
<feature type="domain" description="Peptidase M12A" evidence="7">
    <location>
        <begin position="468"/>
        <end position="663"/>
    </location>
</feature>
<keyword evidence="3 4" id="KW-0479">Metal-binding</keyword>
<comment type="caution">
    <text evidence="3">Lacks conserved residue(s) required for the propagation of feature annotation.</text>
</comment>
<name>A0A8T0E3H2_ARGBR</name>
<protein>
    <recommendedName>
        <fullName evidence="4">Metalloendopeptidase</fullName>
        <ecNumber evidence="4">3.4.24.-</ecNumber>
    </recommendedName>
</protein>
<dbReference type="InterPro" id="IPR006026">
    <property type="entry name" value="Peptidase_Metallo"/>
</dbReference>
<comment type="subunit">
    <text evidence="1">Monomer.</text>
</comment>
<comment type="caution">
    <text evidence="8">The sequence shown here is derived from an EMBL/GenBank/DDBJ whole genome shotgun (WGS) entry which is preliminary data.</text>
</comment>
<comment type="function">
    <text evidence="2">Zinc metalloprotease. Provoques deadhesion of endothelial cells from cell cultures, and also degradation of fibronectin, fibrinogen and gelatin in vitro. Its role in the venom is not fully understood but it might act as a spreading factor that facilitates diffusion of other venom toxins. Alternatively, it might be involved in the proteolytic processing of other venom toxins or it might play a role in extra-oral digestion of prey.</text>
</comment>
<dbReference type="PANTHER" id="PTHR10127">
    <property type="entry name" value="DISCOIDIN, CUB, EGF, LAMININ , AND ZINC METALLOPROTEASE DOMAIN CONTAINING"/>
    <property type="match status" value="1"/>
</dbReference>
<dbReference type="InterPro" id="IPR001506">
    <property type="entry name" value="Peptidase_M12A"/>
</dbReference>
<evidence type="ECO:0000256" key="4">
    <source>
        <dbReference type="RuleBase" id="RU361183"/>
    </source>
</evidence>
<feature type="binding site" evidence="3">
    <location>
        <position position="122"/>
    </location>
    <ligand>
        <name>Zn(2+)</name>
        <dbReference type="ChEBI" id="CHEBI:29105"/>
        <note>catalytic</note>
    </ligand>
</feature>
<dbReference type="GO" id="GO:0008270">
    <property type="term" value="F:zinc ion binding"/>
    <property type="evidence" value="ECO:0007669"/>
    <property type="project" value="UniProtKB-UniRule"/>
</dbReference>
<dbReference type="Proteomes" id="UP000807504">
    <property type="component" value="Unassembled WGS sequence"/>
</dbReference>
<proteinExistence type="predicted"/>
<dbReference type="AlphaFoldDB" id="A0A8T0E3H2"/>
<evidence type="ECO:0000259" key="7">
    <source>
        <dbReference type="PROSITE" id="PS51864"/>
    </source>
</evidence>
<organism evidence="8 9">
    <name type="scientific">Argiope bruennichi</name>
    <name type="common">Wasp spider</name>
    <name type="synonym">Aranea bruennichi</name>
    <dbReference type="NCBI Taxonomy" id="94029"/>
    <lineage>
        <taxon>Eukaryota</taxon>
        <taxon>Metazoa</taxon>
        <taxon>Ecdysozoa</taxon>
        <taxon>Arthropoda</taxon>
        <taxon>Chelicerata</taxon>
        <taxon>Arachnida</taxon>
        <taxon>Araneae</taxon>
        <taxon>Araneomorphae</taxon>
        <taxon>Entelegynae</taxon>
        <taxon>Araneoidea</taxon>
        <taxon>Araneidae</taxon>
        <taxon>Argiope</taxon>
    </lineage>
</organism>
<feature type="active site" evidence="3">
    <location>
        <position position="559"/>
    </location>
</feature>
<keyword evidence="3 4" id="KW-0862">Zinc</keyword>
<dbReference type="Gene3D" id="3.40.390.10">
    <property type="entry name" value="Collagenase (Catalytic Domain)"/>
    <property type="match status" value="3"/>
</dbReference>
<sequence>MGNCPAGTLNNEEEDARDAEERGWTSTNQNYVACQKTKVGELWPDGIVPYEIDHSLDFNRDRILKAMKTIEKYSRIRFVKRSYQKPFLKISRQDGCYFAYGDCDRPKISLGIGCESYATILHELLHALGFQHEQKRPDRDKYLIIHWENIKKSHMSQFWKLDYGEYRWTDFPFDYNSIMLYDSYAFSKNGRLTIETKDGREIRRNNDLSSIDIQKLLEPMTIRMIAFIFFLVASVIAIPVKKPDPMINEGFFEGDIAGIDPYKDRNAVPLDSQRWRNGIVPYVMDPSVTHMKASIEVAMGLIERNSCIHFKRRSKEHNYVRIFSGNGCWSYWGLLNQGEQKLSLDDRCDNMATILHELLHTLGFNHEHTRSDRDDYLNIHLENVDKAWQHVFNKLEDHENRLLTYFDYDSIMLYGERYYAKADGMRALIVFLLVAVATATPVINRNPMINEGFFEGDIAGIDPYQDRNAVPKDSQRWTNGVIPYVLDPSVNHIKDLILRSMKHIEQNSCIKFVQRTTEHNYVTIYYGNGCWSFWGLLNRGEQKLSLGSGCQYFGTVVHELLHALGFEHEHNRSDRDNYLNIHLENVDPAWHYAFKKLLPHENRLLTDFDYNSVMLYGQGSFAKAYGLKSMTAKDGRFLDEPYNKPGMSTSDIKRLNILTEMPSLKIRCDGRMVSFPT</sequence>
<evidence type="ECO:0000313" key="9">
    <source>
        <dbReference type="Proteomes" id="UP000807504"/>
    </source>
</evidence>
<evidence type="ECO:0000256" key="2">
    <source>
        <dbReference type="ARBA" id="ARBA00025529"/>
    </source>
</evidence>
<dbReference type="EC" id="3.4.24.-" evidence="4"/>
<comment type="cofactor">
    <cofactor evidence="3 4">
        <name>Zn(2+)</name>
        <dbReference type="ChEBI" id="CHEBI:29105"/>
    </cofactor>
    <text evidence="3 4">Binds 1 zinc ion per subunit.</text>
</comment>
<evidence type="ECO:0000256" key="1">
    <source>
        <dbReference type="ARBA" id="ARBA00011245"/>
    </source>
</evidence>
<reference evidence="8" key="1">
    <citation type="journal article" date="2020" name="bioRxiv">
        <title>Chromosome-level reference genome of the European wasp spider Argiope bruennichi: a resource for studies on range expansion and evolutionary adaptation.</title>
        <authorList>
            <person name="Sheffer M.M."/>
            <person name="Hoppe A."/>
            <person name="Krehenwinkel H."/>
            <person name="Uhl G."/>
            <person name="Kuss A.W."/>
            <person name="Jensen L."/>
            <person name="Jensen C."/>
            <person name="Gillespie R.G."/>
            <person name="Hoff K.J."/>
            <person name="Prost S."/>
        </authorList>
    </citation>
    <scope>NUCLEOTIDE SEQUENCE</scope>
</reference>
<dbReference type="EMBL" id="JABXBU010002231">
    <property type="protein sequence ID" value="KAF8764441.1"/>
    <property type="molecule type" value="Genomic_DNA"/>
</dbReference>
<keyword evidence="6" id="KW-0812">Transmembrane</keyword>
<feature type="domain" description="Peptidase M12A" evidence="7">
    <location>
        <begin position="266"/>
        <end position="468"/>
    </location>
</feature>
<feature type="domain" description="Peptidase M12A" evidence="7">
    <location>
        <begin position="30"/>
        <end position="223"/>
    </location>
</feature>
<dbReference type="SUPFAM" id="SSF55486">
    <property type="entry name" value="Metalloproteases ('zincins'), catalytic domain"/>
    <property type="match status" value="3"/>
</dbReference>
<dbReference type="Pfam" id="PF01400">
    <property type="entry name" value="Astacin"/>
    <property type="match status" value="3"/>
</dbReference>
<dbReference type="GO" id="GO:0006508">
    <property type="term" value="P:proteolysis"/>
    <property type="evidence" value="ECO:0007669"/>
    <property type="project" value="UniProtKB-KW"/>
</dbReference>
<dbReference type="PRINTS" id="PR00480">
    <property type="entry name" value="ASTACIN"/>
</dbReference>
<keyword evidence="6" id="KW-1133">Transmembrane helix</keyword>
<evidence type="ECO:0000256" key="6">
    <source>
        <dbReference type="SAM" id="Phobius"/>
    </source>
</evidence>
<keyword evidence="3 4" id="KW-0482">Metalloprotease</keyword>
<gene>
    <name evidence="8" type="ORF">HNY73_022512</name>
</gene>
<feature type="transmembrane region" description="Helical" evidence="6">
    <location>
        <begin position="220"/>
        <end position="240"/>
    </location>
</feature>
<feature type="transmembrane region" description="Helical" evidence="6">
    <location>
        <begin position="427"/>
        <end position="443"/>
    </location>
</feature>
<feature type="active site" evidence="3">
    <location>
        <position position="357"/>
    </location>
</feature>
<feature type="binding site" evidence="3">
    <location>
        <position position="356"/>
    </location>
    <ligand>
        <name>Zn(2+)</name>
        <dbReference type="ChEBI" id="CHEBI:29105"/>
        <note>catalytic</note>
    </ligand>
</feature>
<evidence type="ECO:0000313" key="8">
    <source>
        <dbReference type="EMBL" id="KAF8764441.1"/>
    </source>
</evidence>
<reference evidence="8" key="2">
    <citation type="submission" date="2020-06" db="EMBL/GenBank/DDBJ databases">
        <authorList>
            <person name="Sheffer M."/>
        </authorList>
    </citation>
    <scope>NUCLEOTIDE SEQUENCE</scope>
</reference>
<keyword evidence="6" id="KW-0472">Membrane</keyword>
<feature type="active site" evidence="3">
    <location>
        <position position="123"/>
    </location>
</feature>
<evidence type="ECO:0000256" key="3">
    <source>
        <dbReference type="PROSITE-ProRule" id="PRU01211"/>
    </source>
</evidence>
<dbReference type="InterPro" id="IPR024079">
    <property type="entry name" value="MetalloPept_cat_dom_sf"/>
</dbReference>
<dbReference type="SMART" id="SM00235">
    <property type="entry name" value="ZnMc"/>
    <property type="match status" value="3"/>
</dbReference>
<dbReference type="PROSITE" id="PS51864">
    <property type="entry name" value="ASTACIN"/>
    <property type="match status" value="3"/>
</dbReference>
<feature type="binding site" evidence="3">
    <location>
        <position position="366"/>
    </location>
    <ligand>
        <name>Zn(2+)</name>
        <dbReference type="ChEBI" id="CHEBI:29105"/>
        <note>catalytic</note>
    </ligand>
</feature>
<keyword evidence="3 4" id="KW-0378">Hydrolase</keyword>
<feature type="binding site" evidence="3">
    <location>
        <position position="126"/>
    </location>
    <ligand>
        <name>Zn(2+)</name>
        <dbReference type="ChEBI" id="CHEBI:29105"/>
        <note>catalytic</note>
    </ligand>
</feature>
<dbReference type="PANTHER" id="PTHR10127:SF883">
    <property type="entry name" value="ZINC METALLOPROTEINASE NAS-8"/>
    <property type="match status" value="1"/>
</dbReference>
<feature type="binding site" evidence="3">
    <location>
        <position position="558"/>
    </location>
    <ligand>
        <name>Zn(2+)</name>
        <dbReference type="ChEBI" id="CHEBI:29105"/>
        <note>catalytic</note>
    </ligand>
</feature>
<keyword evidence="9" id="KW-1185">Reference proteome</keyword>
<feature type="region of interest" description="Disordered" evidence="5">
    <location>
        <begin position="1"/>
        <end position="23"/>
    </location>
</feature>
<feature type="binding site" evidence="3">
    <location>
        <position position="568"/>
    </location>
    <ligand>
        <name>Zn(2+)</name>
        <dbReference type="ChEBI" id="CHEBI:29105"/>
        <note>catalytic</note>
    </ligand>
</feature>
<evidence type="ECO:0000256" key="5">
    <source>
        <dbReference type="SAM" id="MobiDB-lite"/>
    </source>
</evidence>
<feature type="binding site" evidence="3">
    <location>
        <position position="360"/>
    </location>
    <ligand>
        <name>Zn(2+)</name>
        <dbReference type="ChEBI" id="CHEBI:29105"/>
        <note>catalytic</note>
    </ligand>
</feature>
<keyword evidence="3 4" id="KW-0645">Protease</keyword>
<dbReference type="InterPro" id="IPR034035">
    <property type="entry name" value="Astacin-like_dom"/>
</dbReference>
<accession>A0A8T0E3H2</accession>
<feature type="binding site" evidence="3">
    <location>
        <position position="562"/>
    </location>
    <ligand>
        <name>Zn(2+)</name>
        <dbReference type="ChEBI" id="CHEBI:29105"/>
        <note>catalytic</note>
    </ligand>
</feature>
<feature type="binding site" evidence="3">
    <location>
        <position position="132"/>
    </location>
    <ligand>
        <name>Zn(2+)</name>
        <dbReference type="ChEBI" id="CHEBI:29105"/>
        <note>catalytic</note>
    </ligand>
</feature>
<dbReference type="GO" id="GO:0004222">
    <property type="term" value="F:metalloendopeptidase activity"/>
    <property type="evidence" value="ECO:0007669"/>
    <property type="project" value="UniProtKB-UniRule"/>
</dbReference>